<dbReference type="PATRIC" id="fig|1317121.7.peg.2735"/>
<proteinExistence type="predicted"/>
<accession>A0A0L1JPF4</accession>
<gene>
    <name evidence="1" type="ORF">ATO11_10285</name>
</gene>
<protein>
    <recommendedName>
        <fullName evidence="3">Lipoprotein</fullName>
    </recommendedName>
</protein>
<dbReference type="RefSeq" id="WP_134643093.1">
    <property type="nucleotide sequence ID" value="NZ_AQQZ01000004.1"/>
</dbReference>
<dbReference type="EMBL" id="AQQZ01000004">
    <property type="protein sequence ID" value="KNG93592.1"/>
    <property type="molecule type" value="Genomic_DNA"/>
</dbReference>
<sequence>MRLRLALFTLVMVFVAACEPLISPYRETAYQNATTLKARSAALVAKASDPYPQHRTEAEALLVAVDAAYEYSRGLPRNEVSAKQWDIMRDPNGNLLGGFIGRWRDKGRLNPFVRDEGAELIAEGFDTIICVEINKRAADSCTN</sequence>
<dbReference type="Proteomes" id="UP000036938">
    <property type="component" value="Unassembled WGS sequence"/>
</dbReference>
<evidence type="ECO:0008006" key="3">
    <source>
        <dbReference type="Google" id="ProtNLM"/>
    </source>
</evidence>
<keyword evidence="2" id="KW-1185">Reference proteome</keyword>
<comment type="caution">
    <text evidence="1">The sequence shown here is derived from an EMBL/GenBank/DDBJ whole genome shotgun (WGS) entry which is preliminary data.</text>
</comment>
<dbReference type="PROSITE" id="PS51257">
    <property type="entry name" value="PROKAR_LIPOPROTEIN"/>
    <property type="match status" value="1"/>
</dbReference>
<reference evidence="1 2" key="1">
    <citation type="journal article" date="2015" name="Int. J. Syst. Evol. Microbiol.">
        <title>Aestuariivita atlantica sp. nov., isolated from deep sea sediment of the Atlantic Ocean.</title>
        <authorList>
            <person name="Li G."/>
            <person name="Lai Q."/>
            <person name="Du Y."/>
            <person name="Liu X."/>
            <person name="Sun F."/>
            <person name="Shao Z."/>
        </authorList>
    </citation>
    <scope>NUCLEOTIDE SEQUENCE [LARGE SCALE GENOMIC DNA]</scope>
    <source>
        <strain evidence="1 2">22II-S11-z3</strain>
    </source>
</reference>
<dbReference type="STRING" id="1317121.ATO11_10285"/>
<dbReference type="OrthoDB" id="7190313at2"/>
<organism evidence="1 2">
    <name type="scientific">Pseudaestuariivita atlantica</name>
    <dbReference type="NCBI Taxonomy" id="1317121"/>
    <lineage>
        <taxon>Bacteria</taxon>
        <taxon>Pseudomonadati</taxon>
        <taxon>Pseudomonadota</taxon>
        <taxon>Alphaproteobacteria</taxon>
        <taxon>Rhodobacterales</taxon>
        <taxon>Paracoccaceae</taxon>
        <taxon>Pseudaestuariivita</taxon>
    </lineage>
</organism>
<dbReference type="AlphaFoldDB" id="A0A0L1JPF4"/>
<evidence type="ECO:0000313" key="2">
    <source>
        <dbReference type="Proteomes" id="UP000036938"/>
    </source>
</evidence>
<name>A0A0L1JPF4_9RHOB</name>
<evidence type="ECO:0000313" key="1">
    <source>
        <dbReference type="EMBL" id="KNG93592.1"/>
    </source>
</evidence>